<gene>
    <name evidence="1" type="ORF">NC653_021849</name>
</gene>
<keyword evidence="2" id="KW-1185">Reference proteome</keyword>
<proteinExistence type="predicted"/>
<dbReference type="AlphaFoldDB" id="A0AAD6MQT9"/>
<reference evidence="1" key="1">
    <citation type="journal article" date="2023" name="Mol. Ecol. Resour.">
        <title>Chromosome-level genome assembly of a triploid poplar Populus alba 'Berolinensis'.</title>
        <authorList>
            <person name="Chen S."/>
            <person name="Yu Y."/>
            <person name="Wang X."/>
            <person name="Wang S."/>
            <person name="Zhang T."/>
            <person name="Zhou Y."/>
            <person name="He R."/>
            <person name="Meng N."/>
            <person name="Wang Y."/>
            <person name="Liu W."/>
            <person name="Liu Z."/>
            <person name="Liu J."/>
            <person name="Guo Q."/>
            <person name="Huang H."/>
            <person name="Sederoff R.R."/>
            <person name="Wang G."/>
            <person name="Qu G."/>
            <person name="Chen S."/>
        </authorList>
    </citation>
    <scope>NUCLEOTIDE SEQUENCE</scope>
    <source>
        <strain evidence="1">SC-2020</strain>
    </source>
</reference>
<dbReference type="EMBL" id="JAQIZT010000008">
    <property type="protein sequence ID" value="KAJ6989087.1"/>
    <property type="molecule type" value="Genomic_DNA"/>
</dbReference>
<name>A0AAD6MQT9_9ROSI</name>
<comment type="caution">
    <text evidence="1">The sequence shown here is derived from an EMBL/GenBank/DDBJ whole genome shotgun (WGS) entry which is preliminary data.</text>
</comment>
<protein>
    <submittedName>
        <fullName evidence="1">Uncharacterized protein</fullName>
    </submittedName>
</protein>
<organism evidence="1 2">
    <name type="scientific">Populus alba x Populus x berolinensis</name>
    <dbReference type="NCBI Taxonomy" id="444605"/>
    <lineage>
        <taxon>Eukaryota</taxon>
        <taxon>Viridiplantae</taxon>
        <taxon>Streptophyta</taxon>
        <taxon>Embryophyta</taxon>
        <taxon>Tracheophyta</taxon>
        <taxon>Spermatophyta</taxon>
        <taxon>Magnoliopsida</taxon>
        <taxon>eudicotyledons</taxon>
        <taxon>Gunneridae</taxon>
        <taxon>Pentapetalae</taxon>
        <taxon>rosids</taxon>
        <taxon>fabids</taxon>
        <taxon>Malpighiales</taxon>
        <taxon>Salicaceae</taxon>
        <taxon>Saliceae</taxon>
        <taxon>Populus</taxon>
    </lineage>
</organism>
<sequence length="69" mass="7733">MSNLPWLLVGDFKVVRSFEESASDSDYSRAGMEAFDTCITNTELIDHHPMASLIMPLVWLRPGAADFQT</sequence>
<evidence type="ECO:0000313" key="2">
    <source>
        <dbReference type="Proteomes" id="UP001164929"/>
    </source>
</evidence>
<accession>A0AAD6MQT9</accession>
<dbReference type="Proteomes" id="UP001164929">
    <property type="component" value="Chromosome 8"/>
</dbReference>
<evidence type="ECO:0000313" key="1">
    <source>
        <dbReference type="EMBL" id="KAJ6989087.1"/>
    </source>
</evidence>